<dbReference type="GO" id="GO:0030001">
    <property type="term" value="P:metal ion transport"/>
    <property type="evidence" value="ECO:0007669"/>
    <property type="project" value="InterPro"/>
</dbReference>
<dbReference type="GO" id="GO:0030313">
    <property type="term" value="C:cell envelope"/>
    <property type="evidence" value="ECO:0007669"/>
    <property type="project" value="UniProtKB-SubCell"/>
</dbReference>
<dbReference type="PRINTS" id="PR00690">
    <property type="entry name" value="ADHESNFAMILY"/>
</dbReference>
<dbReference type="Pfam" id="PF01297">
    <property type="entry name" value="ZnuA"/>
    <property type="match status" value="1"/>
</dbReference>
<evidence type="ECO:0000313" key="6">
    <source>
        <dbReference type="EMBL" id="TVP81016.1"/>
    </source>
</evidence>
<name>A0A651EDC1_9BACI</name>
<dbReference type="InterPro" id="IPR006129">
    <property type="entry name" value="AdhesinB"/>
</dbReference>
<dbReference type="PROSITE" id="PS51257">
    <property type="entry name" value="PROKAR_LIPOPROTEIN"/>
    <property type="match status" value="1"/>
</dbReference>
<comment type="subcellular location">
    <subcellularLocation>
        <location evidence="1">Cell envelope</location>
    </subcellularLocation>
</comment>
<dbReference type="AlphaFoldDB" id="A0A651EDC1"/>
<dbReference type="Gene3D" id="3.40.50.1980">
    <property type="entry name" value="Nitrogenase molybdenum iron protein domain"/>
    <property type="match status" value="2"/>
</dbReference>
<evidence type="ECO:0000256" key="2">
    <source>
        <dbReference type="ARBA" id="ARBA00022448"/>
    </source>
</evidence>
<comment type="similarity">
    <text evidence="5">Belongs to the bacterial solute-binding protein 9 family.</text>
</comment>
<accession>A0A651EDC1</accession>
<evidence type="ECO:0000256" key="4">
    <source>
        <dbReference type="ARBA" id="ARBA00022729"/>
    </source>
</evidence>
<evidence type="ECO:0000256" key="5">
    <source>
        <dbReference type="RuleBase" id="RU003512"/>
    </source>
</evidence>
<protein>
    <submittedName>
        <fullName evidence="6">Metal ABC transporter substrate-binding protein</fullName>
    </submittedName>
</protein>
<dbReference type="GO" id="GO:0007155">
    <property type="term" value="P:cell adhesion"/>
    <property type="evidence" value="ECO:0007669"/>
    <property type="project" value="InterPro"/>
</dbReference>
<dbReference type="GO" id="GO:0046872">
    <property type="term" value="F:metal ion binding"/>
    <property type="evidence" value="ECO:0007669"/>
    <property type="project" value="UniProtKB-KW"/>
</dbReference>
<dbReference type="EMBL" id="REBZ01000213">
    <property type="protein sequence ID" value="TVP81016.1"/>
    <property type="molecule type" value="Genomic_DNA"/>
</dbReference>
<keyword evidence="2 5" id="KW-0813">Transport</keyword>
<evidence type="ECO:0000256" key="1">
    <source>
        <dbReference type="ARBA" id="ARBA00004196"/>
    </source>
</evidence>
<dbReference type="PRINTS" id="PR00691">
    <property type="entry name" value="ADHESINB"/>
</dbReference>
<reference evidence="6" key="1">
    <citation type="submission" date="2018-10" db="EMBL/GenBank/DDBJ databases">
        <title>Metagenomes of soda lake microbial mats from the interior of British Columbia, Canada.</title>
        <authorList>
            <person name="Zorz J.K."/>
            <person name="Sharp C."/>
            <person name="Kleiner M."/>
            <person name="Dong X."/>
            <person name="Strous M."/>
        </authorList>
    </citation>
    <scope>NUCLEOTIDE SEQUENCE</scope>
    <source>
        <strain evidence="6">LCM1.Bin51</strain>
    </source>
</reference>
<dbReference type="InterPro" id="IPR006127">
    <property type="entry name" value="ZnuA-like"/>
</dbReference>
<dbReference type="PANTHER" id="PTHR42953">
    <property type="entry name" value="HIGH-AFFINITY ZINC UPTAKE SYSTEM PROTEIN ZNUA-RELATED"/>
    <property type="match status" value="1"/>
</dbReference>
<comment type="caution">
    <text evidence="6">The sequence shown here is derived from an EMBL/GenBank/DDBJ whole genome shotgun (WGS) entry which is preliminary data.</text>
</comment>
<dbReference type="PANTHER" id="PTHR42953:SF1">
    <property type="entry name" value="METAL-BINDING PROTEIN HI_0362-RELATED"/>
    <property type="match status" value="1"/>
</dbReference>
<proteinExistence type="inferred from homology"/>
<keyword evidence="4" id="KW-0732">Signal</keyword>
<dbReference type="SUPFAM" id="SSF53807">
    <property type="entry name" value="Helical backbone' metal receptor"/>
    <property type="match status" value="1"/>
</dbReference>
<evidence type="ECO:0000256" key="3">
    <source>
        <dbReference type="ARBA" id="ARBA00022723"/>
    </source>
</evidence>
<sequence>MNKKAAGLTAAAALLLAACGNENDENIAEGSGGENNGEDTLHVTASFSVIADFVEQVGGEHVTVDYIVPRGEEPEEHEPTPGNFQNVADSEAFFVNGFGLESWLQTLMDNASETDAVVLSDGVEGIPLQGEDDVYDPHAWLDPQNVEIYAENIKETLSELDPDNEADYEANMEAFVDEVMELDAWMEEELAEVPENNRFVTISENALVYFGERYDFETAGIWELNSHEEGTPEQISGLIDELEERQVPYVFTESTVNPNYMETVSENSGVPIYEEMLYTDGVGDDDTGIATYLDMMEHNTEAIRSALEE</sequence>
<dbReference type="InterPro" id="IPR006128">
    <property type="entry name" value="Lipoprotein_PsaA-like"/>
</dbReference>
<gene>
    <name evidence="6" type="ORF">EA344_13295</name>
</gene>
<keyword evidence="3" id="KW-0479">Metal-binding</keyword>
<organism evidence="6">
    <name type="scientific">Alkalicoccus sp</name>
    <dbReference type="NCBI Taxonomy" id="2005376"/>
    <lineage>
        <taxon>Bacteria</taxon>
        <taxon>Bacillati</taxon>
        <taxon>Bacillota</taxon>
        <taxon>Bacilli</taxon>
        <taxon>Bacillales</taxon>
        <taxon>Bacillaceae</taxon>
        <taxon>Alkalicoccus</taxon>
    </lineage>
</organism>
<dbReference type="InterPro" id="IPR050492">
    <property type="entry name" value="Bact_metal-bind_prot9"/>
</dbReference>